<dbReference type="GO" id="GO:0046872">
    <property type="term" value="F:metal ion binding"/>
    <property type="evidence" value="ECO:0007669"/>
    <property type="project" value="UniProtKB-KW"/>
</dbReference>
<dbReference type="Gene3D" id="3.40.50.1000">
    <property type="entry name" value="HAD superfamily/HAD-like"/>
    <property type="match status" value="1"/>
</dbReference>
<dbReference type="NCBIfam" id="TIGR01428">
    <property type="entry name" value="HAD_type_II"/>
    <property type="match status" value="1"/>
</dbReference>
<dbReference type="Pfam" id="PF00702">
    <property type="entry name" value="Hydrolase"/>
    <property type="match status" value="1"/>
</dbReference>
<sequence length="223" mass="25777">MNVFMTIQALVFDVYGTLFDVHSVKEQAEELYPEHGEAISKRWREKQLEYSFLRQLNGQYVPFSQVTQDALRYTLLELKLHVTEEQITILMETYLTLDVYPEVSSVLETMAHKRLVVFSNGSHDMLDPLIEQSGLADRFEHLVSVDDIKHYKPAPASYMHALNTLGLKREEILFMSSNGWDITGAKSFGFKTAWINRNGLPVEELNLDPDRIYDDLTGITEWQ</sequence>
<dbReference type="InterPro" id="IPR036412">
    <property type="entry name" value="HAD-like_sf"/>
</dbReference>
<dbReference type="SFLD" id="SFLDG01135">
    <property type="entry name" value="C1.5.6:_HAD__Beta-PGM__Phospha"/>
    <property type="match status" value="1"/>
</dbReference>
<dbReference type="EMBL" id="DAAQRD010000162">
    <property type="protein sequence ID" value="HAE0521357.1"/>
    <property type="molecule type" value="Genomic_DNA"/>
</dbReference>
<dbReference type="GO" id="GO:0018784">
    <property type="term" value="F:(S)-2-haloacid dehalogenase activity"/>
    <property type="evidence" value="ECO:0007669"/>
    <property type="project" value="UniProtKB-UniRule"/>
</dbReference>
<organism evidence="5">
    <name type="scientific">Salmonella enteritidis PT4 (strain P125109)</name>
    <dbReference type="NCBI Taxonomy" id="550537"/>
    <lineage>
        <taxon>Bacteria</taxon>
        <taxon>Pseudomonadati</taxon>
        <taxon>Pseudomonadota</taxon>
        <taxon>Gammaproteobacteria</taxon>
        <taxon>Enterobacterales</taxon>
        <taxon>Enterobacteriaceae</taxon>
        <taxon>Salmonella</taxon>
    </lineage>
</organism>
<evidence type="ECO:0000313" key="5">
    <source>
        <dbReference type="EMBL" id="HAE0521357.1"/>
    </source>
</evidence>
<accession>A0A725B6N6</accession>
<reference evidence="5" key="2">
    <citation type="submission" date="2019-01" db="EMBL/GenBank/DDBJ databases">
        <authorList>
            <consortium name="NCBI Pathogen Detection Project"/>
        </authorList>
    </citation>
    <scope>NUCLEOTIDE SEQUENCE</scope>
    <source>
        <strain evidence="5">P125109</strain>
    </source>
</reference>
<proteinExistence type="inferred from homology"/>
<dbReference type="PANTHER" id="PTHR43316:SF3">
    <property type="entry name" value="HALOACID DEHALOGENASE, TYPE II (AFU_ORTHOLOGUE AFUA_2G07750)-RELATED"/>
    <property type="match status" value="1"/>
</dbReference>
<dbReference type="InterPro" id="IPR051540">
    <property type="entry name" value="S-2-haloacid_dehalogenase"/>
</dbReference>
<dbReference type="CDD" id="cd02588">
    <property type="entry name" value="HAD_L2-DEX"/>
    <property type="match status" value="1"/>
</dbReference>
<dbReference type="NCBIfam" id="TIGR01509">
    <property type="entry name" value="HAD-SF-IA-v3"/>
    <property type="match status" value="1"/>
</dbReference>
<evidence type="ECO:0000256" key="4">
    <source>
        <dbReference type="RuleBase" id="RU368077"/>
    </source>
</evidence>
<evidence type="ECO:0000256" key="2">
    <source>
        <dbReference type="ARBA" id="ARBA00022723"/>
    </source>
</evidence>
<keyword evidence="3 4" id="KW-0378">Hydrolase</keyword>
<dbReference type="AlphaFoldDB" id="A0A725B6N6"/>
<evidence type="ECO:0000256" key="1">
    <source>
        <dbReference type="ARBA" id="ARBA00008106"/>
    </source>
</evidence>
<dbReference type="InterPro" id="IPR023214">
    <property type="entry name" value="HAD_sf"/>
</dbReference>
<dbReference type="InterPro" id="IPR006439">
    <property type="entry name" value="HAD-SF_hydro_IA"/>
</dbReference>
<dbReference type="SFLD" id="SFLDG01129">
    <property type="entry name" value="C1.5:_HAD__Beta-PGM__Phosphata"/>
    <property type="match status" value="1"/>
</dbReference>
<keyword evidence="2" id="KW-0479">Metal-binding</keyword>
<name>A0A725B6N6_SALEP</name>
<dbReference type="EC" id="3.8.1.2" evidence="4"/>
<gene>
    <name evidence="5" type="ORF">G2720_26535</name>
</gene>
<comment type="similarity">
    <text evidence="1 4">Belongs to the HAD-like hydrolase superfamily. S-2-haloalkanoic acid dehalogenase family.</text>
</comment>
<protein>
    <recommendedName>
        <fullName evidence="4">(S)-2-haloacid dehalogenase</fullName>
        <ecNumber evidence="4">3.8.1.2</ecNumber>
    </recommendedName>
    <alternativeName>
        <fullName evidence="4">2-haloalkanoic acid dehalogenase</fullName>
    </alternativeName>
    <alternativeName>
        <fullName evidence="4">Halocarboxylic acid halidohydrolase</fullName>
    </alternativeName>
    <alternativeName>
        <fullName evidence="4">L-2-haloacid dehalogenase</fullName>
    </alternativeName>
</protein>
<dbReference type="SFLD" id="SFLDF00045">
    <property type="entry name" value="2-haloacid_dehalogenase"/>
    <property type="match status" value="1"/>
</dbReference>
<evidence type="ECO:0000256" key="3">
    <source>
        <dbReference type="ARBA" id="ARBA00022801"/>
    </source>
</evidence>
<dbReference type="NCBIfam" id="TIGR01549">
    <property type="entry name" value="HAD-SF-IA-v1"/>
    <property type="match status" value="1"/>
</dbReference>
<reference evidence="5" key="1">
    <citation type="journal article" date="2018" name="Genome Biol.">
        <title>SKESA: strategic k-mer extension for scrupulous assemblies.</title>
        <authorList>
            <person name="Souvorov A."/>
            <person name="Agarwala R."/>
            <person name="Lipman D.J."/>
        </authorList>
    </citation>
    <scope>NUCLEOTIDE SEQUENCE</scope>
    <source>
        <strain evidence="5">P125109</strain>
    </source>
</reference>
<dbReference type="PANTHER" id="PTHR43316">
    <property type="entry name" value="HYDROLASE, HALOACID DELAHOGENASE-RELATED"/>
    <property type="match status" value="1"/>
</dbReference>
<dbReference type="InterPro" id="IPR006328">
    <property type="entry name" value="2-HAD"/>
</dbReference>
<dbReference type="SFLD" id="SFLDS00003">
    <property type="entry name" value="Haloacid_Dehalogenase"/>
    <property type="match status" value="1"/>
</dbReference>
<dbReference type="NCBIfam" id="TIGR01493">
    <property type="entry name" value="HAD-SF-IA-v2"/>
    <property type="match status" value="1"/>
</dbReference>
<dbReference type="Gene3D" id="1.10.150.240">
    <property type="entry name" value="Putative phosphatase, domain 2"/>
    <property type="match status" value="1"/>
</dbReference>
<dbReference type="SUPFAM" id="SSF56784">
    <property type="entry name" value="HAD-like"/>
    <property type="match status" value="1"/>
</dbReference>
<dbReference type="InterPro" id="IPR023198">
    <property type="entry name" value="PGP-like_dom2"/>
</dbReference>
<comment type="caution">
    <text evidence="5">The sequence shown here is derived from an EMBL/GenBank/DDBJ whole genome shotgun (WGS) entry which is preliminary data.</text>
</comment>
<comment type="function">
    <text evidence="4">Catalyzes the hydrolytic dehalogenation of small (S)-2-haloalkanoic acids to yield the corresponding (R)-2-hydroxyalkanoic acids.</text>
</comment>
<dbReference type="PRINTS" id="PR00413">
    <property type="entry name" value="HADHALOGNASE"/>
</dbReference>
<comment type="catalytic activity">
    <reaction evidence="4">
        <text>an (S)-2-haloacid + H2O = a (2R)-2-hydroxycarboxylate + a halide anion + H(+)</text>
        <dbReference type="Rhea" id="RHEA:11192"/>
        <dbReference type="ChEBI" id="CHEBI:15377"/>
        <dbReference type="ChEBI" id="CHEBI:15378"/>
        <dbReference type="ChEBI" id="CHEBI:16042"/>
        <dbReference type="ChEBI" id="CHEBI:58314"/>
        <dbReference type="ChEBI" id="CHEBI:137405"/>
        <dbReference type="EC" id="3.8.1.2"/>
    </reaction>
</comment>